<evidence type="ECO:0000313" key="14">
    <source>
        <dbReference type="EMBL" id="KAI5076215.1"/>
    </source>
</evidence>
<comment type="similarity">
    <text evidence="11 12">Belongs to the cytochrome b5 family.</text>
</comment>
<dbReference type="InterPro" id="IPR001199">
    <property type="entry name" value="Cyt_B5-like_heme/steroid-bd"/>
</dbReference>
<dbReference type="Proteomes" id="UP000886520">
    <property type="component" value="Chromosome 8"/>
</dbReference>
<evidence type="ECO:0000256" key="12">
    <source>
        <dbReference type="RuleBase" id="RU362121"/>
    </source>
</evidence>
<keyword evidence="10 12" id="KW-0472">Membrane</keyword>
<accession>A0A9D4UXZ2</accession>
<evidence type="ECO:0000256" key="7">
    <source>
        <dbReference type="ARBA" id="ARBA00022982"/>
    </source>
</evidence>
<name>A0A9D4UXZ2_ADICA</name>
<evidence type="ECO:0000256" key="1">
    <source>
        <dbReference type="ARBA" id="ARBA00004131"/>
    </source>
</evidence>
<gene>
    <name evidence="14" type="ORF">GOP47_0008280</name>
</gene>
<keyword evidence="3 12" id="KW-0349">Heme</keyword>
<keyword evidence="2" id="KW-0813">Transport</keyword>
<evidence type="ECO:0000256" key="2">
    <source>
        <dbReference type="ARBA" id="ARBA00022448"/>
    </source>
</evidence>
<feature type="domain" description="Cytochrome b5 heme-binding" evidence="13">
    <location>
        <begin position="2"/>
        <end position="78"/>
    </location>
</feature>
<dbReference type="PRINTS" id="PR00363">
    <property type="entry name" value="CYTOCHROMEB5"/>
</dbReference>
<keyword evidence="15" id="KW-1185">Reference proteome</keyword>
<keyword evidence="8 12" id="KW-1133">Transmembrane helix</keyword>
<comment type="subcellular location">
    <subcellularLocation>
        <location evidence="1">Endoplasmic reticulum membrane</location>
        <topology evidence="1">Single-pass membrane protein</topology>
        <orientation evidence="1">Cytoplasmic side</orientation>
    </subcellularLocation>
</comment>
<feature type="transmembrane region" description="Helical" evidence="12">
    <location>
        <begin position="108"/>
        <end position="127"/>
    </location>
</feature>
<dbReference type="InterPro" id="IPR050668">
    <property type="entry name" value="Cytochrome_b5"/>
</dbReference>
<evidence type="ECO:0000256" key="6">
    <source>
        <dbReference type="ARBA" id="ARBA00022824"/>
    </source>
</evidence>
<keyword evidence="6" id="KW-0256">Endoplasmic reticulum</keyword>
<keyword evidence="5 12" id="KW-0479">Metal-binding</keyword>
<evidence type="ECO:0000256" key="3">
    <source>
        <dbReference type="ARBA" id="ARBA00022617"/>
    </source>
</evidence>
<dbReference type="InterPro" id="IPR036400">
    <property type="entry name" value="Cyt_B5-like_heme/steroid_sf"/>
</dbReference>
<dbReference type="PROSITE" id="PS00191">
    <property type="entry name" value="CYTOCHROME_B5_1"/>
    <property type="match status" value="1"/>
</dbReference>
<evidence type="ECO:0000256" key="11">
    <source>
        <dbReference type="ARBA" id="ARBA00038168"/>
    </source>
</evidence>
<comment type="caution">
    <text evidence="14">The sequence shown here is derived from an EMBL/GenBank/DDBJ whole genome shotgun (WGS) entry which is preliminary data.</text>
</comment>
<dbReference type="PANTHER" id="PTHR19359">
    <property type="entry name" value="CYTOCHROME B5"/>
    <property type="match status" value="1"/>
</dbReference>
<reference evidence="14" key="1">
    <citation type="submission" date="2021-01" db="EMBL/GenBank/DDBJ databases">
        <title>Adiantum capillus-veneris genome.</title>
        <authorList>
            <person name="Fang Y."/>
            <person name="Liao Q."/>
        </authorList>
    </citation>
    <scope>NUCLEOTIDE SEQUENCE</scope>
    <source>
        <strain evidence="14">H3</strain>
        <tissue evidence="14">Leaf</tissue>
    </source>
</reference>
<dbReference type="Pfam" id="PF00173">
    <property type="entry name" value="Cyt-b5"/>
    <property type="match status" value="1"/>
</dbReference>
<dbReference type="EMBL" id="JABFUD020000008">
    <property type="protein sequence ID" value="KAI5076215.1"/>
    <property type="molecule type" value="Genomic_DNA"/>
</dbReference>
<dbReference type="SMART" id="SM01117">
    <property type="entry name" value="Cyt-b5"/>
    <property type="match status" value="1"/>
</dbReference>
<keyword evidence="9 12" id="KW-0408">Iron</keyword>
<evidence type="ECO:0000256" key="10">
    <source>
        <dbReference type="ARBA" id="ARBA00023136"/>
    </source>
</evidence>
<organism evidence="14 15">
    <name type="scientific">Adiantum capillus-veneris</name>
    <name type="common">Maidenhair fern</name>
    <dbReference type="NCBI Taxonomy" id="13818"/>
    <lineage>
        <taxon>Eukaryota</taxon>
        <taxon>Viridiplantae</taxon>
        <taxon>Streptophyta</taxon>
        <taxon>Embryophyta</taxon>
        <taxon>Tracheophyta</taxon>
        <taxon>Polypodiopsida</taxon>
        <taxon>Polypodiidae</taxon>
        <taxon>Polypodiales</taxon>
        <taxon>Pteridineae</taxon>
        <taxon>Pteridaceae</taxon>
        <taxon>Vittarioideae</taxon>
        <taxon>Adiantum</taxon>
    </lineage>
</organism>
<dbReference type="PROSITE" id="PS50255">
    <property type="entry name" value="CYTOCHROME_B5_2"/>
    <property type="match status" value="1"/>
</dbReference>
<sequence>MSNFINFAQVSEHSTSEKCWILISGKVYDVTRFLEEHPGGDDVILSATGKDATDDFEDVGHSETARGMLKDYYIGDIDASTIPKTTAYKAPKQPKYNQDKSAQFVGKILQLVLPLAIFAGAVAMHFYSKSNA</sequence>
<evidence type="ECO:0000256" key="4">
    <source>
        <dbReference type="ARBA" id="ARBA00022692"/>
    </source>
</evidence>
<evidence type="ECO:0000256" key="9">
    <source>
        <dbReference type="ARBA" id="ARBA00023004"/>
    </source>
</evidence>
<dbReference type="OrthoDB" id="260519at2759"/>
<keyword evidence="4 12" id="KW-0812">Transmembrane</keyword>
<dbReference type="PANTHER" id="PTHR19359:SF129">
    <property type="entry name" value="CYTOCHROME B5 ISOFORM B"/>
    <property type="match status" value="1"/>
</dbReference>
<protein>
    <recommendedName>
        <fullName evidence="13">Cytochrome b5 heme-binding domain-containing protein</fullName>
    </recommendedName>
</protein>
<dbReference type="GO" id="GO:0046872">
    <property type="term" value="F:metal ion binding"/>
    <property type="evidence" value="ECO:0007669"/>
    <property type="project" value="UniProtKB-UniRule"/>
</dbReference>
<evidence type="ECO:0000256" key="8">
    <source>
        <dbReference type="ARBA" id="ARBA00022989"/>
    </source>
</evidence>
<dbReference type="SUPFAM" id="SSF55856">
    <property type="entry name" value="Cytochrome b5-like heme/steroid binding domain"/>
    <property type="match status" value="1"/>
</dbReference>
<evidence type="ECO:0000256" key="5">
    <source>
        <dbReference type="ARBA" id="ARBA00022723"/>
    </source>
</evidence>
<dbReference type="InterPro" id="IPR018506">
    <property type="entry name" value="Cyt_B5_heme-BS"/>
</dbReference>
<dbReference type="GO" id="GO:0020037">
    <property type="term" value="F:heme binding"/>
    <property type="evidence" value="ECO:0007669"/>
    <property type="project" value="UniProtKB-UniRule"/>
</dbReference>
<dbReference type="FunFam" id="3.10.120.10:FF:000002">
    <property type="entry name" value="Cytochrome b5 type B"/>
    <property type="match status" value="1"/>
</dbReference>
<keyword evidence="7" id="KW-0249">Electron transport</keyword>
<evidence type="ECO:0000313" key="15">
    <source>
        <dbReference type="Proteomes" id="UP000886520"/>
    </source>
</evidence>
<dbReference type="AlphaFoldDB" id="A0A9D4UXZ2"/>
<dbReference type="Gene3D" id="3.10.120.10">
    <property type="entry name" value="Cytochrome b5-like heme/steroid binding domain"/>
    <property type="match status" value="1"/>
</dbReference>
<dbReference type="GO" id="GO:0005789">
    <property type="term" value="C:endoplasmic reticulum membrane"/>
    <property type="evidence" value="ECO:0007669"/>
    <property type="project" value="UniProtKB-SubCell"/>
</dbReference>
<evidence type="ECO:0000259" key="13">
    <source>
        <dbReference type="PROSITE" id="PS50255"/>
    </source>
</evidence>
<proteinExistence type="inferred from homology"/>